<evidence type="ECO:0000256" key="6">
    <source>
        <dbReference type="ARBA" id="ARBA00023065"/>
    </source>
</evidence>
<evidence type="ECO:0000313" key="9">
    <source>
        <dbReference type="EMBL" id="XBO42085.1"/>
    </source>
</evidence>
<keyword evidence="7" id="KW-0472">Membrane</keyword>
<keyword evidence="2" id="KW-0813">Transport</keyword>
<name>A0AAU7JPD6_9MICO</name>
<dbReference type="InterPro" id="IPR027417">
    <property type="entry name" value="P-loop_NTPase"/>
</dbReference>
<feature type="domain" description="AAA+ ATPase" evidence="8">
    <location>
        <begin position="49"/>
        <end position="227"/>
    </location>
</feature>
<dbReference type="InterPro" id="IPR003593">
    <property type="entry name" value="AAA+_ATPase"/>
</dbReference>
<protein>
    <submittedName>
        <fullName evidence="9">AAA family ATPase</fullName>
    </submittedName>
</protein>
<evidence type="ECO:0000259" key="8">
    <source>
        <dbReference type="SMART" id="SM00382"/>
    </source>
</evidence>
<evidence type="ECO:0000256" key="2">
    <source>
        <dbReference type="ARBA" id="ARBA00022448"/>
    </source>
</evidence>
<sequence>MAGNEAGGTWTAPLPVRRVERSPYAALPDDQWPLTIPAVGQVMREGLDLGAATILVGENGMGKSTLIEAVAMAYGLSQEGGSTGARHSTRETESALHQDLRLVRGAGASRWGYFLRAETMHGLFSYLEDHPSGSGADPSGRRSEPDFHRLSHGESFIGMLQTRRFDGEGFFVMDEPEAGLSFSAQLSLVASLAEAVAEPGRQVLVATHSPIVASLPGARILQLDETGIHETAWEDLDVVDHYRRYLDGPERYLRHLFG</sequence>
<accession>A0AAU7JPD6</accession>
<dbReference type="PANTHER" id="PTHR42771:SF2">
    <property type="entry name" value="IRON(3+)-HYDROXAMATE IMPORT ATP-BINDING PROTEIN FHUC"/>
    <property type="match status" value="1"/>
</dbReference>
<dbReference type="EMBL" id="CP157483">
    <property type="protein sequence ID" value="XBO42085.1"/>
    <property type="molecule type" value="Genomic_DNA"/>
</dbReference>
<evidence type="ECO:0000256" key="7">
    <source>
        <dbReference type="ARBA" id="ARBA00023136"/>
    </source>
</evidence>
<dbReference type="InterPro" id="IPR003959">
    <property type="entry name" value="ATPase_AAA_core"/>
</dbReference>
<evidence type="ECO:0000256" key="3">
    <source>
        <dbReference type="ARBA" id="ARBA00022475"/>
    </source>
</evidence>
<dbReference type="PANTHER" id="PTHR42771">
    <property type="entry name" value="IRON(3+)-HYDROXAMATE IMPORT ATP-BINDING PROTEIN FHUC"/>
    <property type="match status" value="1"/>
</dbReference>
<evidence type="ECO:0000256" key="4">
    <source>
        <dbReference type="ARBA" id="ARBA00022496"/>
    </source>
</evidence>
<evidence type="ECO:0000256" key="1">
    <source>
        <dbReference type="ARBA" id="ARBA00004202"/>
    </source>
</evidence>
<dbReference type="SUPFAM" id="SSF52540">
    <property type="entry name" value="P-loop containing nucleoside triphosphate hydrolases"/>
    <property type="match status" value="1"/>
</dbReference>
<organism evidence="9">
    <name type="scientific">Pedococcus sp. KACC 23699</name>
    <dbReference type="NCBI Taxonomy" id="3149228"/>
    <lineage>
        <taxon>Bacteria</taxon>
        <taxon>Bacillati</taxon>
        <taxon>Actinomycetota</taxon>
        <taxon>Actinomycetes</taxon>
        <taxon>Micrococcales</taxon>
        <taxon>Intrasporangiaceae</taxon>
        <taxon>Pedococcus</taxon>
    </lineage>
</organism>
<proteinExistence type="predicted"/>
<comment type="subcellular location">
    <subcellularLocation>
        <location evidence="1">Cell membrane</location>
        <topology evidence="1">Peripheral membrane protein</topology>
    </subcellularLocation>
</comment>
<dbReference type="GO" id="GO:0006826">
    <property type="term" value="P:iron ion transport"/>
    <property type="evidence" value="ECO:0007669"/>
    <property type="project" value="UniProtKB-KW"/>
</dbReference>
<dbReference type="Pfam" id="PF13304">
    <property type="entry name" value="AAA_21"/>
    <property type="match status" value="1"/>
</dbReference>
<dbReference type="Gene3D" id="3.40.50.300">
    <property type="entry name" value="P-loop containing nucleotide triphosphate hydrolases"/>
    <property type="match status" value="2"/>
</dbReference>
<dbReference type="AlphaFoldDB" id="A0AAU7JPD6"/>
<keyword evidence="5" id="KW-0408">Iron</keyword>
<dbReference type="InterPro" id="IPR051535">
    <property type="entry name" value="Siderophore_ABC-ATPase"/>
</dbReference>
<dbReference type="GO" id="GO:0005886">
    <property type="term" value="C:plasma membrane"/>
    <property type="evidence" value="ECO:0007669"/>
    <property type="project" value="UniProtKB-SubCell"/>
</dbReference>
<reference evidence="9" key="1">
    <citation type="submission" date="2024-05" db="EMBL/GenBank/DDBJ databases">
        <authorList>
            <person name="Kim S."/>
            <person name="Heo J."/>
            <person name="Choi H."/>
            <person name="Choi Y."/>
            <person name="Kwon S.-W."/>
            <person name="Kim Y."/>
        </authorList>
    </citation>
    <scope>NUCLEOTIDE SEQUENCE</scope>
    <source>
        <strain evidence="9">KACC 23699</strain>
    </source>
</reference>
<keyword evidence="3" id="KW-1003">Cell membrane</keyword>
<gene>
    <name evidence="9" type="ORF">ABEG17_10825</name>
</gene>
<dbReference type="SMART" id="SM00382">
    <property type="entry name" value="AAA"/>
    <property type="match status" value="1"/>
</dbReference>
<evidence type="ECO:0000256" key="5">
    <source>
        <dbReference type="ARBA" id="ARBA00023004"/>
    </source>
</evidence>
<keyword evidence="4" id="KW-0410">Iron transport</keyword>
<dbReference type="RefSeq" id="WP_406829489.1">
    <property type="nucleotide sequence ID" value="NZ_CP157483.1"/>
</dbReference>
<keyword evidence="6" id="KW-0406">Ion transport</keyword>